<evidence type="ECO:0000256" key="1">
    <source>
        <dbReference type="SAM" id="Phobius"/>
    </source>
</evidence>
<evidence type="ECO:0008006" key="4">
    <source>
        <dbReference type="Google" id="ProtNLM"/>
    </source>
</evidence>
<proteinExistence type="predicted"/>
<dbReference type="Gene3D" id="2.170.120.40">
    <property type="entry name" value="YbbR-like domain"/>
    <property type="match status" value="2"/>
</dbReference>
<dbReference type="Gene3D" id="2.170.120.30">
    <property type="match status" value="2"/>
</dbReference>
<dbReference type="Proteomes" id="UP000005753">
    <property type="component" value="Chromosome"/>
</dbReference>
<protein>
    <recommendedName>
        <fullName evidence="4">YbbR-like protein</fullName>
    </recommendedName>
</protein>
<dbReference type="eggNOG" id="COG4856">
    <property type="taxonomic scope" value="Bacteria"/>
</dbReference>
<dbReference type="InterPro" id="IPR053154">
    <property type="entry name" value="c-di-AMP_regulator"/>
</dbReference>
<sequence>MNKNIIKDNLGLKLLSVLIAIVIWYVVVEVNDPIETASFTVKVTVANETYIANGKQIYHIDDDYKTVTAYIKSNRSTLKKITADQITVTADLTQIVDIKRDPVMVPLTASRQGINPANITLSRTAIPITIENIASKVFPVSVSYGESVPGKDYEVGKVMPDPEQISINGPESIINKIDSVVAQIDVTGMTQDGTKSAKLVLYDQDSREISEETIEDDLSFDGGVPSVTVYVDLWKKQTGVKVKVNYAGSPAEGYHVDSETTNPETITVVGNDAALTALANNGDTISLPDKMFSIQGAKDDVTEEVSLADVLPDGLRLPANAADKLTVVVTVLSDETRELSLDADHIGVRNLSSDMAISYDQAVFKVRVTGSGEKFTSMTSNDIIASVDVSGMGEGDYTVPVNVALPSGVSLETPLAIQIHIKSKNDDSSGQ</sequence>
<name>I5ASW3_EUBC6</name>
<reference evidence="2 3" key="2">
    <citation type="submission" date="2012-02" db="EMBL/GenBank/DDBJ databases">
        <title>Improved High-Quality Draft sequence of Eubacterium cellulosolvens 6.</title>
        <authorList>
            <consortium name="US DOE Joint Genome Institute"/>
            <person name="Lucas S."/>
            <person name="Han J."/>
            <person name="Lapidus A."/>
            <person name="Cheng J.-F."/>
            <person name="Goodwin L."/>
            <person name="Pitluck S."/>
            <person name="Peters L."/>
            <person name="Mikhailova N."/>
            <person name="Gu W."/>
            <person name="Detter J.C."/>
            <person name="Han C."/>
            <person name="Tapia R."/>
            <person name="Land M."/>
            <person name="Hauser L."/>
            <person name="Kyrpides N."/>
            <person name="Ivanova N."/>
            <person name="Pagani I."/>
            <person name="Johnson E."/>
            <person name="Mukhopadhyay B."/>
            <person name="Anderson I."/>
            <person name="Woyke T."/>
        </authorList>
    </citation>
    <scope>NUCLEOTIDE SEQUENCE [LARGE SCALE GENOMIC DNA]</scope>
    <source>
        <strain evidence="2 3">6</strain>
    </source>
</reference>
<keyword evidence="1" id="KW-0812">Transmembrane</keyword>
<accession>I5ASW3</accession>
<reference evidence="2 3" key="1">
    <citation type="submission" date="2010-08" db="EMBL/GenBank/DDBJ databases">
        <authorList>
            <consortium name="US DOE Joint Genome Institute (JGI-PGF)"/>
            <person name="Lucas S."/>
            <person name="Copeland A."/>
            <person name="Lapidus A."/>
            <person name="Cheng J.-F."/>
            <person name="Bruce D."/>
            <person name="Goodwin L."/>
            <person name="Pitluck S."/>
            <person name="Land M.L."/>
            <person name="Hauser L."/>
            <person name="Chang Y.-J."/>
            <person name="Anderson I.J."/>
            <person name="Johnson E."/>
            <person name="Mulhopadhyay B."/>
            <person name="Kyrpides N."/>
            <person name="Woyke T.J."/>
        </authorList>
    </citation>
    <scope>NUCLEOTIDE SEQUENCE [LARGE SCALE GENOMIC DNA]</scope>
    <source>
        <strain evidence="2 3">6</strain>
    </source>
</reference>
<dbReference type="AlphaFoldDB" id="I5ASW3"/>
<keyword evidence="3" id="KW-1185">Reference proteome</keyword>
<feature type="transmembrane region" description="Helical" evidence="1">
    <location>
        <begin position="12"/>
        <end position="28"/>
    </location>
</feature>
<dbReference type="HOGENOM" id="CLU_039811_4_1_9"/>
<dbReference type="InterPro" id="IPR012505">
    <property type="entry name" value="YbbR"/>
</dbReference>
<dbReference type="Pfam" id="PF07949">
    <property type="entry name" value="YbbR"/>
    <property type="match status" value="2"/>
</dbReference>
<dbReference type="EMBL" id="CM001487">
    <property type="protein sequence ID" value="EIM56886.1"/>
    <property type="molecule type" value="Genomic_DNA"/>
</dbReference>
<dbReference type="PANTHER" id="PTHR37804">
    <property type="entry name" value="CDAA REGULATORY PROTEIN CDAR"/>
    <property type="match status" value="1"/>
</dbReference>
<dbReference type="PANTHER" id="PTHR37804:SF1">
    <property type="entry name" value="CDAA REGULATORY PROTEIN CDAR"/>
    <property type="match status" value="1"/>
</dbReference>
<dbReference type="STRING" id="633697.EubceDRAFT1_1068"/>
<evidence type="ECO:0000313" key="2">
    <source>
        <dbReference type="EMBL" id="EIM56886.1"/>
    </source>
</evidence>
<dbReference type="OrthoDB" id="2111604at2"/>
<keyword evidence="1" id="KW-1133">Transmembrane helix</keyword>
<keyword evidence="1" id="KW-0472">Membrane</keyword>
<gene>
    <name evidence="2" type="ORF">EubceDRAFT1_1068</name>
</gene>
<evidence type="ECO:0000313" key="3">
    <source>
        <dbReference type="Proteomes" id="UP000005753"/>
    </source>
</evidence>
<organism evidence="2 3">
    <name type="scientific">Eubacterium cellulosolvens (strain ATCC 43171 / JCM 9499 / 6)</name>
    <name type="common">Cillobacterium cellulosolvens</name>
    <dbReference type="NCBI Taxonomy" id="633697"/>
    <lineage>
        <taxon>Bacteria</taxon>
        <taxon>Bacillati</taxon>
        <taxon>Bacillota</taxon>
        <taxon>Clostridia</taxon>
        <taxon>Eubacteriales</taxon>
        <taxon>Eubacteriaceae</taxon>
        <taxon>Eubacterium</taxon>
    </lineage>
</organism>